<name>A0A381NE78_9ZZZZ</name>
<gene>
    <name evidence="1" type="ORF">METZ01_LOCUS5248</name>
</gene>
<protein>
    <submittedName>
        <fullName evidence="1">Uncharacterized protein</fullName>
    </submittedName>
</protein>
<accession>A0A381NE78</accession>
<sequence>MISIVNVVLLTITLFSFHGISFSQTFSAKGQFVASGLTSNDIPDNWQSYESIIEYIPTLSLAKEISTDKLFDAEWAYHLKRYYAGDSLFNYNENNHRFWVRYSSDKIEARLGLQKIVFGPTQILRPLSWFDTFDLKDPTGQTDGVESFRLRWFPSNNIAVWSWMINNDLDTLSFGGRAEVTSAIGEFGFTYHQDPSQSIQPIGQVGIPVYNSHNRIAVDYRFDGFIGLWNESVLVTSDKSKIRLITIGADYTIPVANGVLLMAESMYISNEYNSIQSDQNFSVFMASLPIGMVHQVMYISQVDWKEDKTYQYLRWSSTYDAYSLNMIISMNPKRNQYDIPANSLPKSLSGFGTGIQFMFIYNH</sequence>
<dbReference type="AlphaFoldDB" id="A0A381NE78"/>
<proteinExistence type="predicted"/>
<dbReference type="EMBL" id="UINC01000271">
    <property type="protein sequence ID" value="SUZ52394.1"/>
    <property type="molecule type" value="Genomic_DNA"/>
</dbReference>
<evidence type="ECO:0000313" key="1">
    <source>
        <dbReference type="EMBL" id="SUZ52394.1"/>
    </source>
</evidence>
<reference evidence="1" key="1">
    <citation type="submission" date="2018-05" db="EMBL/GenBank/DDBJ databases">
        <authorList>
            <person name="Lanie J.A."/>
            <person name="Ng W.-L."/>
            <person name="Kazmierczak K.M."/>
            <person name="Andrzejewski T.M."/>
            <person name="Davidsen T.M."/>
            <person name="Wayne K.J."/>
            <person name="Tettelin H."/>
            <person name="Glass J.I."/>
            <person name="Rusch D."/>
            <person name="Podicherti R."/>
            <person name="Tsui H.-C.T."/>
            <person name="Winkler M.E."/>
        </authorList>
    </citation>
    <scope>NUCLEOTIDE SEQUENCE</scope>
</reference>
<organism evidence="1">
    <name type="scientific">marine metagenome</name>
    <dbReference type="NCBI Taxonomy" id="408172"/>
    <lineage>
        <taxon>unclassified sequences</taxon>
        <taxon>metagenomes</taxon>
        <taxon>ecological metagenomes</taxon>
    </lineage>
</organism>